<keyword evidence="7 8" id="KW-0472">Membrane</keyword>
<feature type="transmembrane region" description="Helical" evidence="8">
    <location>
        <begin position="60"/>
        <end position="81"/>
    </location>
</feature>
<feature type="transmembrane region" description="Helical" evidence="8">
    <location>
        <begin position="241"/>
        <end position="261"/>
    </location>
</feature>
<feature type="domain" description="ABC transmembrane type-1" evidence="9">
    <location>
        <begin position="56"/>
        <end position="262"/>
    </location>
</feature>
<dbReference type="InterPro" id="IPR000515">
    <property type="entry name" value="MetI-like"/>
</dbReference>
<evidence type="ECO:0000256" key="1">
    <source>
        <dbReference type="ARBA" id="ARBA00004651"/>
    </source>
</evidence>
<evidence type="ECO:0000313" key="11">
    <source>
        <dbReference type="Proteomes" id="UP001597189"/>
    </source>
</evidence>
<evidence type="ECO:0000256" key="2">
    <source>
        <dbReference type="ARBA" id="ARBA00007069"/>
    </source>
</evidence>
<keyword evidence="6 8" id="KW-1133">Transmembrane helix</keyword>
<reference evidence="11" key="1">
    <citation type="journal article" date="2019" name="Int. J. Syst. Evol. Microbiol.">
        <title>The Global Catalogue of Microorganisms (GCM) 10K type strain sequencing project: providing services to taxonomists for standard genome sequencing and annotation.</title>
        <authorList>
            <consortium name="The Broad Institute Genomics Platform"/>
            <consortium name="The Broad Institute Genome Sequencing Center for Infectious Disease"/>
            <person name="Wu L."/>
            <person name="Ma J."/>
        </authorList>
    </citation>
    <scope>NUCLEOTIDE SEQUENCE [LARGE SCALE GENOMIC DNA]</scope>
    <source>
        <strain evidence="11">CCM 8979</strain>
    </source>
</reference>
<dbReference type="PANTHER" id="PTHR42929">
    <property type="entry name" value="INNER MEMBRANE ABC TRANSPORTER PERMEASE PROTEIN YDCU-RELATED-RELATED"/>
    <property type="match status" value="1"/>
</dbReference>
<evidence type="ECO:0000256" key="3">
    <source>
        <dbReference type="ARBA" id="ARBA00022448"/>
    </source>
</evidence>
<comment type="caution">
    <text evidence="10">The sequence shown here is derived from an EMBL/GenBank/DDBJ whole genome shotgun (WGS) entry which is preliminary data.</text>
</comment>
<keyword evidence="5 8" id="KW-0812">Transmembrane</keyword>
<sequence length="274" mass="30026">MTTRLKVFFPLSLLVVLVLLLPISVMIVASFQGGDAGFSLDNYRQVFTNHYYSEAIRNSLGIALITSVFSLLIAIVGAWSLTHLSPSTKNMFISLFNMSASFAGVPLAFSLIILFGNAGIWQALTTALHLPRFFEIYSLSGTTLAYTFFEVPLGILFLFPVFEELNPEWREISAVLGASPFFFFKKVILPIIFPNIIEVLILLFANAMGTYETTFALTGNSIVTIPTLIGTLIDGGLTANIPLACTFATLFALVMTALVWLGNRVTRSKREVAA</sequence>
<dbReference type="PROSITE" id="PS50928">
    <property type="entry name" value="ABC_TM1"/>
    <property type="match status" value="1"/>
</dbReference>
<organism evidence="10 11">
    <name type="scientific">Levilactobacillus lanxiensis</name>
    <dbReference type="NCBI Taxonomy" id="2799568"/>
    <lineage>
        <taxon>Bacteria</taxon>
        <taxon>Bacillati</taxon>
        <taxon>Bacillota</taxon>
        <taxon>Bacilli</taxon>
        <taxon>Lactobacillales</taxon>
        <taxon>Lactobacillaceae</taxon>
        <taxon>Levilactobacillus</taxon>
    </lineage>
</organism>
<keyword evidence="3" id="KW-0813">Transport</keyword>
<evidence type="ECO:0000313" key="10">
    <source>
        <dbReference type="EMBL" id="MFD1455110.1"/>
    </source>
</evidence>
<dbReference type="SUPFAM" id="SSF161098">
    <property type="entry name" value="MetI-like"/>
    <property type="match status" value="1"/>
</dbReference>
<feature type="transmembrane region" description="Helical" evidence="8">
    <location>
        <begin position="144"/>
        <end position="162"/>
    </location>
</feature>
<keyword evidence="4" id="KW-1003">Cell membrane</keyword>
<dbReference type="InterPro" id="IPR035906">
    <property type="entry name" value="MetI-like_sf"/>
</dbReference>
<evidence type="ECO:0000256" key="8">
    <source>
        <dbReference type="SAM" id="Phobius"/>
    </source>
</evidence>
<gene>
    <name evidence="10" type="ORF">ACFQ44_05320</name>
</gene>
<dbReference type="Gene3D" id="1.10.3720.10">
    <property type="entry name" value="MetI-like"/>
    <property type="match status" value="1"/>
</dbReference>
<evidence type="ECO:0000256" key="7">
    <source>
        <dbReference type="ARBA" id="ARBA00023136"/>
    </source>
</evidence>
<dbReference type="PANTHER" id="PTHR42929:SF1">
    <property type="entry name" value="INNER MEMBRANE ABC TRANSPORTER PERMEASE PROTEIN YDCU-RELATED"/>
    <property type="match status" value="1"/>
</dbReference>
<evidence type="ECO:0000256" key="6">
    <source>
        <dbReference type="ARBA" id="ARBA00022989"/>
    </source>
</evidence>
<dbReference type="Proteomes" id="UP001597189">
    <property type="component" value="Unassembled WGS sequence"/>
</dbReference>
<comment type="similarity">
    <text evidence="2">Belongs to the binding-protein-dependent transport system permease family. CysTW subfamily.</text>
</comment>
<evidence type="ECO:0000256" key="5">
    <source>
        <dbReference type="ARBA" id="ARBA00022692"/>
    </source>
</evidence>
<evidence type="ECO:0000259" key="9">
    <source>
        <dbReference type="PROSITE" id="PS50928"/>
    </source>
</evidence>
<feature type="transmembrane region" description="Helical" evidence="8">
    <location>
        <begin position="7"/>
        <end position="31"/>
    </location>
</feature>
<feature type="transmembrane region" description="Helical" evidence="8">
    <location>
        <begin position="102"/>
        <end position="124"/>
    </location>
</feature>
<name>A0ABW4D2Z3_9LACO</name>
<dbReference type="EMBL" id="JBHTOD010000003">
    <property type="protein sequence ID" value="MFD1455110.1"/>
    <property type="molecule type" value="Genomic_DNA"/>
</dbReference>
<comment type="subcellular location">
    <subcellularLocation>
        <location evidence="1">Cell membrane</location>
        <topology evidence="1">Multi-pass membrane protein</topology>
    </subcellularLocation>
</comment>
<protein>
    <submittedName>
        <fullName evidence="10">ABC transporter permease</fullName>
    </submittedName>
</protein>
<dbReference type="CDD" id="cd06261">
    <property type="entry name" value="TM_PBP2"/>
    <property type="match status" value="1"/>
</dbReference>
<feature type="transmembrane region" description="Helical" evidence="8">
    <location>
        <begin position="183"/>
        <end position="205"/>
    </location>
</feature>
<evidence type="ECO:0000256" key="4">
    <source>
        <dbReference type="ARBA" id="ARBA00022475"/>
    </source>
</evidence>
<accession>A0ABW4D2Z3</accession>
<proteinExistence type="inferred from homology"/>
<dbReference type="RefSeq" id="WP_203643815.1">
    <property type="nucleotide sequence ID" value="NZ_BOLN01000003.1"/>
</dbReference>
<keyword evidence="11" id="KW-1185">Reference proteome</keyword>